<feature type="region of interest" description="Disordered" evidence="1">
    <location>
        <begin position="1"/>
        <end position="23"/>
    </location>
</feature>
<reference evidence="2" key="1">
    <citation type="submission" date="2020-11" db="EMBL/GenBank/DDBJ databases">
        <authorList>
            <person name="Tran Van P."/>
        </authorList>
    </citation>
    <scope>NUCLEOTIDE SEQUENCE</scope>
</reference>
<dbReference type="EMBL" id="CAJPVJ010044282">
    <property type="protein sequence ID" value="CAG2182351.1"/>
    <property type="molecule type" value="Genomic_DNA"/>
</dbReference>
<proteinExistence type="predicted"/>
<evidence type="ECO:0000313" key="3">
    <source>
        <dbReference type="Proteomes" id="UP000728032"/>
    </source>
</evidence>
<dbReference type="AlphaFoldDB" id="A0A7R9R0C5"/>
<feature type="region of interest" description="Disordered" evidence="1">
    <location>
        <begin position="87"/>
        <end position="110"/>
    </location>
</feature>
<dbReference type="Proteomes" id="UP000728032">
    <property type="component" value="Unassembled WGS sequence"/>
</dbReference>
<evidence type="ECO:0000256" key="1">
    <source>
        <dbReference type="SAM" id="MobiDB-lite"/>
    </source>
</evidence>
<sequence>MESAQSVLNKLTQTQRVTGNPSDQTLGRFCIKAIDAKKYAFAKQCIEFGLELSMTEMVAHVKQHITESPDMDPNIKALLVETCGKGEVVSQEETQESPIDDNPIDNKSSF</sequence>
<protein>
    <submittedName>
        <fullName evidence="2">Uncharacterized protein</fullName>
    </submittedName>
</protein>
<name>A0A7R9R0C5_9ACAR</name>
<accession>A0A7R9R0C5</accession>
<dbReference type="EMBL" id="OC959107">
    <property type="protein sequence ID" value="CAD7665214.1"/>
    <property type="molecule type" value="Genomic_DNA"/>
</dbReference>
<gene>
    <name evidence="2" type="ORF">ONB1V03_LOCUS21772</name>
</gene>
<feature type="compositionally biased region" description="Acidic residues" evidence="1">
    <location>
        <begin position="93"/>
        <end position="103"/>
    </location>
</feature>
<organism evidence="2">
    <name type="scientific">Oppiella nova</name>
    <dbReference type="NCBI Taxonomy" id="334625"/>
    <lineage>
        <taxon>Eukaryota</taxon>
        <taxon>Metazoa</taxon>
        <taxon>Ecdysozoa</taxon>
        <taxon>Arthropoda</taxon>
        <taxon>Chelicerata</taxon>
        <taxon>Arachnida</taxon>
        <taxon>Acari</taxon>
        <taxon>Acariformes</taxon>
        <taxon>Sarcoptiformes</taxon>
        <taxon>Oribatida</taxon>
        <taxon>Brachypylina</taxon>
        <taxon>Oppioidea</taxon>
        <taxon>Oppiidae</taxon>
        <taxon>Oppiella</taxon>
    </lineage>
</organism>
<evidence type="ECO:0000313" key="2">
    <source>
        <dbReference type="EMBL" id="CAD7665214.1"/>
    </source>
</evidence>
<keyword evidence="3" id="KW-1185">Reference proteome</keyword>